<proteinExistence type="predicted"/>
<reference evidence="1 2" key="1">
    <citation type="submission" date="2019-03" db="EMBL/GenBank/DDBJ databases">
        <title>Genomics of glacier-inhabiting Cryobacterium strains.</title>
        <authorList>
            <person name="Liu Q."/>
            <person name="Xin Y.-H."/>
        </authorList>
    </citation>
    <scope>NUCLEOTIDE SEQUENCE [LARGE SCALE GENOMIC DNA]</scope>
    <source>
        <strain evidence="2">TMT1-22</strain>
    </source>
</reference>
<evidence type="ECO:0000313" key="2">
    <source>
        <dbReference type="Proteomes" id="UP000297403"/>
    </source>
</evidence>
<dbReference type="AlphaFoldDB" id="A0AAQ2C5J1"/>
<evidence type="ECO:0000313" key="1">
    <source>
        <dbReference type="EMBL" id="TFC44947.1"/>
    </source>
</evidence>
<protein>
    <submittedName>
        <fullName evidence="1">Uncharacterized protein</fullName>
    </submittedName>
</protein>
<accession>A0AAQ2C5J1</accession>
<gene>
    <name evidence="1" type="ORF">E3O49_10940</name>
</gene>
<dbReference type="EMBL" id="SOFY01000060">
    <property type="protein sequence ID" value="TFC44947.1"/>
    <property type="molecule type" value="Genomic_DNA"/>
</dbReference>
<sequence length="72" mass="7560">MIDNDGTCTLTLTSPSGEKVVAVAAAYPDATLTYCDLLRIPGDELSGESWTAVVTYSSPAYVGESNSLEVSR</sequence>
<comment type="caution">
    <text evidence="1">The sequence shown here is derived from an EMBL/GenBank/DDBJ whole genome shotgun (WGS) entry which is preliminary data.</text>
</comment>
<keyword evidence="2" id="KW-1185">Reference proteome</keyword>
<organism evidence="1 2">
    <name type="scientific">Cryobacterium shii</name>
    <dbReference type="NCBI Taxonomy" id="1259235"/>
    <lineage>
        <taxon>Bacteria</taxon>
        <taxon>Bacillati</taxon>
        <taxon>Actinomycetota</taxon>
        <taxon>Actinomycetes</taxon>
        <taxon>Micrococcales</taxon>
        <taxon>Microbacteriaceae</taxon>
        <taxon>Cryobacterium</taxon>
    </lineage>
</organism>
<dbReference type="RefSeq" id="WP_134410050.1">
    <property type="nucleotide sequence ID" value="NZ_SOFY01000060.1"/>
</dbReference>
<name>A0AAQ2C5J1_9MICO</name>
<dbReference type="Proteomes" id="UP000297403">
    <property type="component" value="Unassembled WGS sequence"/>
</dbReference>